<feature type="region of interest" description="Disordered" evidence="1">
    <location>
        <begin position="127"/>
        <end position="146"/>
    </location>
</feature>
<dbReference type="Proteomes" id="UP001153069">
    <property type="component" value="Unassembled WGS sequence"/>
</dbReference>
<feature type="signal peptide" evidence="2">
    <location>
        <begin position="1"/>
        <end position="19"/>
    </location>
</feature>
<dbReference type="AlphaFoldDB" id="A0A9N8E5K5"/>
<reference evidence="3" key="1">
    <citation type="submission" date="2020-06" db="EMBL/GenBank/DDBJ databases">
        <authorList>
            <consortium name="Plant Systems Biology data submission"/>
        </authorList>
    </citation>
    <scope>NUCLEOTIDE SEQUENCE</scope>
    <source>
        <strain evidence="3">D6</strain>
    </source>
</reference>
<proteinExistence type="predicted"/>
<keyword evidence="2" id="KW-0732">Signal</keyword>
<evidence type="ECO:0000313" key="3">
    <source>
        <dbReference type="EMBL" id="CAB9514803.1"/>
    </source>
</evidence>
<organism evidence="3 4">
    <name type="scientific">Seminavis robusta</name>
    <dbReference type="NCBI Taxonomy" id="568900"/>
    <lineage>
        <taxon>Eukaryota</taxon>
        <taxon>Sar</taxon>
        <taxon>Stramenopiles</taxon>
        <taxon>Ochrophyta</taxon>
        <taxon>Bacillariophyta</taxon>
        <taxon>Bacillariophyceae</taxon>
        <taxon>Bacillariophycidae</taxon>
        <taxon>Naviculales</taxon>
        <taxon>Naviculaceae</taxon>
        <taxon>Seminavis</taxon>
    </lineage>
</organism>
<evidence type="ECO:0000256" key="2">
    <source>
        <dbReference type="SAM" id="SignalP"/>
    </source>
</evidence>
<gene>
    <name evidence="3" type="ORF">SEMRO_675_G185530.1</name>
</gene>
<protein>
    <submittedName>
        <fullName evidence="3">Uncharacterized protein</fullName>
    </submittedName>
</protein>
<feature type="chain" id="PRO_5040277971" evidence="2">
    <location>
        <begin position="20"/>
        <end position="500"/>
    </location>
</feature>
<accession>A0A9N8E5K5</accession>
<dbReference type="OrthoDB" id="47152at2759"/>
<feature type="region of interest" description="Disordered" evidence="1">
    <location>
        <begin position="181"/>
        <end position="210"/>
    </location>
</feature>
<dbReference type="EMBL" id="CAICTM010000674">
    <property type="protein sequence ID" value="CAB9514803.1"/>
    <property type="molecule type" value="Genomic_DNA"/>
</dbReference>
<evidence type="ECO:0000256" key="1">
    <source>
        <dbReference type="SAM" id="MobiDB-lite"/>
    </source>
</evidence>
<evidence type="ECO:0000313" key="4">
    <source>
        <dbReference type="Proteomes" id="UP001153069"/>
    </source>
</evidence>
<feature type="compositionally biased region" description="Acidic residues" evidence="1">
    <location>
        <begin position="463"/>
        <end position="478"/>
    </location>
</feature>
<keyword evidence="4" id="KW-1185">Reference proteome</keyword>
<sequence length="500" mass="56437">MNLLLLLSGASILMSVCHGYASGVPPVDRRALAGLWKLTPSVLSIKEFTVHPLKPPQKKQDEVHLMLKEDGSFTRYEVDPDDEAEGGTDVDKSWNQYLKKDQNQPVKTLFKGTWDYRDGELILAADRDEQKAKSDNYNAGEDDTQHKATVKQQNLFWKKGKDTILVGAVVATQTRASTNYNIPNATSAVSPKQQQEQQPTSSKRQQKLSVPMGSVQVGKFFYPKNHPSFFDQPIFQPKRFGTFQLKQVLGSFLKDEEDDKLIEKFRNKDFHNKRFFLTSSPIEPRRPKGNVRWSIKYNKYVEDPPSKEAKKAADAEKNRLVSTIRVMKVMIHANNTFSTLAGLGDTTVLRGRFNVIGEKRDNVWMQSLRFGFGRSVSGSTYSEGNALGEETKCYWGKISYEDEEDEGKEPNINNNDPTARAASANDDNDTTEEKPKRLLVKGTVLVGWGLEPQPIASFIMREADDDDEEEEDEEEDGNDTSTNTDELDGDDPWSSPDAFQ</sequence>
<feature type="region of interest" description="Disordered" evidence="1">
    <location>
        <begin position="453"/>
        <end position="500"/>
    </location>
</feature>
<feature type="compositionally biased region" description="Polar residues" evidence="1">
    <location>
        <begin position="181"/>
        <end position="203"/>
    </location>
</feature>
<name>A0A9N8E5K5_9STRA</name>
<feature type="region of interest" description="Disordered" evidence="1">
    <location>
        <begin position="403"/>
        <end position="436"/>
    </location>
</feature>
<comment type="caution">
    <text evidence="3">The sequence shown here is derived from an EMBL/GenBank/DDBJ whole genome shotgun (WGS) entry which is preliminary data.</text>
</comment>